<keyword evidence="2" id="KW-0489">Methyltransferase</keyword>
<dbReference type="RefSeq" id="WP_219042055.1">
    <property type="nucleotide sequence ID" value="NZ_JAHWDQ010000001.1"/>
</dbReference>
<keyword evidence="1" id="KW-0732">Signal</keyword>
<accession>A0ABS6VP48</accession>
<gene>
    <name evidence="2" type="ORF">KXJ70_03485</name>
</gene>
<dbReference type="EMBL" id="JAHWDQ010000001">
    <property type="protein sequence ID" value="MBW2939818.1"/>
    <property type="molecule type" value="Genomic_DNA"/>
</dbReference>
<keyword evidence="2" id="KW-0808">Transferase</keyword>
<sequence>MNNVSRRQVIKYLSLVSASLLTQHTLAADDVAAPNIDSTAAPFPSVPPLLIDSFGGNFSYIYRNTELREQFFNFLVNVFRLYPEHELHALIQSFAESYSADENVYKQLQQNIGNIKPFLSELTFALPALNKQKLTMRAQTCELLDTNRRYEGYLEIGSSGRYVDALEEDLNIVGERFFLAEQTATYSLSDMIDRGQIMKAGTHIPLANYASMLGDSIPSNSLDLVTVYIGFHHCPLALREQFISDIRDAMKPGAYLIVRDHDAHNEDMQAIVGLAHDVFNMGTDESWDYNANELRNFYSLRFLDEWLSSSGFRGSGEKLYQSGDPTHNALMVYQKA</sequence>
<evidence type="ECO:0000313" key="2">
    <source>
        <dbReference type="EMBL" id="MBW2939818.1"/>
    </source>
</evidence>
<reference evidence="2" key="1">
    <citation type="submission" date="2021-07" db="EMBL/GenBank/DDBJ databases">
        <title>Zhongshania sp. CAU 1632 isolated from seawater.</title>
        <authorList>
            <person name="Kim W."/>
        </authorList>
    </citation>
    <scope>NUCLEOTIDE SEQUENCE</scope>
    <source>
        <strain evidence="2">CAU 1632</strain>
    </source>
</reference>
<feature type="chain" id="PRO_5046858982" evidence="1">
    <location>
        <begin position="28"/>
        <end position="336"/>
    </location>
</feature>
<organism evidence="2 3">
    <name type="scientific">Zhongshania aquimaris</name>
    <dbReference type="NCBI Taxonomy" id="2857107"/>
    <lineage>
        <taxon>Bacteria</taxon>
        <taxon>Pseudomonadati</taxon>
        <taxon>Pseudomonadota</taxon>
        <taxon>Gammaproteobacteria</taxon>
        <taxon>Cellvibrionales</taxon>
        <taxon>Spongiibacteraceae</taxon>
        <taxon>Zhongshania</taxon>
    </lineage>
</organism>
<dbReference type="GO" id="GO:0032259">
    <property type="term" value="P:methylation"/>
    <property type="evidence" value="ECO:0007669"/>
    <property type="project" value="UniProtKB-KW"/>
</dbReference>
<feature type="signal peptide" evidence="1">
    <location>
        <begin position="1"/>
        <end position="27"/>
    </location>
</feature>
<dbReference type="GO" id="GO:0008168">
    <property type="term" value="F:methyltransferase activity"/>
    <property type="evidence" value="ECO:0007669"/>
    <property type="project" value="UniProtKB-KW"/>
</dbReference>
<evidence type="ECO:0000313" key="3">
    <source>
        <dbReference type="Proteomes" id="UP001166291"/>
    </source>
</evidence>
<proteinExistence type="predicted"/>
<keyword evidence="3" id="KW-1185">Reference proteome</keyword>
<name>A0ABS6VP48_9GAMM</name>
<evidence type="ECO:0000256" key="1">
    <source>
        <dbReference type="SAM" id="SignalP"/>
    </source>
</evidence>
<dbReference type="Proteomes" id="UP001166291">
    <property type="component" value="Unassembled WGS sequence"/>
</dbReference>
<protein>
    <submittedName>
        <fullName evidence="2">Class I SAM-dependent methyltransferase</fullName>
    </submittedName>
</protein>
<comment type="caution">
    <text evidence="2">The sequence shown here is derived from an EMBL/GenBank/DDBJ whole genome shotgun (WGS) entry which is preliminary data.</text>
</comment>